<evidence type="ECO:0000313" key="3">
    <source>
        <dbReference type="Proteomes" id="UP000324800"/>
    </source>
</evidence>
<proteinExistence type="predicted"/>
<dbReference type="EMBL" id="SNRW01003534">
    <property type="protein sequence ID" value="KAA6389575.1"/>
    <property type="molecule type" value="Genomic_DNA"/>
</dbReference>
<keyword evidence="1" id="KW-0472">Membrane</keyword>
<evidence type="ECO:0000313" key="2">
    <source>
        <dbReference type="EMBL" id="KAA6389575.1"/>
    </source>
</evidence>
<feature type="transmembrane region" description="Helical" evidence="1">
    <location>
        <begin position="20"/>
        <end position="43"/>
    </location>
</feature>
<feature type="transmembrane region" description="Helical" evidence="1">
    <location>
        <begin position="71"/>
        <end position="95"/>
    </location>
</feature>
<comment type="caution">
    <text evidence="2">The sequence shown here is derived from an EMBL/GenBank/DDBJ whole genome shotgun (WGS) entry which is preliminary data.</text>
</comment>
<dbReference type="Proteomes" id="UP000324800">
    <property type="component" value="Unassembled WGS sequence"/>
</dbReference>
<protein>
    <submittedName>
        <fullName evidence="2">Uncharacterized protein</fullName>
    </submittedName>
</protein>
<name>A0A5J4W4B4_9EUKA</name>
<reference evidence="2 3" key="1">
    <citation type="submission" date="2019-03" db="EMBL/GenBank/DDBJ databases">
        <title>Single cell metagenomics reveals metabolic interactions within the superorganism composed of flagellate Streblomastix strix and complex community of Bacteroidetes bacteria on its surface.</title>
        <authorList>
            <person name="Treitli S.C."/>
            <person name="Kolisko M."/>
            <person name="Husnik F."/>
            <person name="Keeling P."/>
            <person name="Hampl V."/>
        </authorList>
    </citation>
    <scope>NUCLEOTIDE SEQUENCE [LARGE SCALE GENOMIC DNA]</scope>
    <source>
        <strain evidence="2">ST1C</strain>
    </source>
</reference>
<dbReference type="AlphaFoldDB" id="A0A5J4W4B4"/>
<feature type="non-terminal residue" evidence="2">
    <location>
        <position position="1"/>
    </location>
</feature>
<organism evidence="2 3">
    <name type="scientific">Streblomastix strix</name>
    <dbReference type="NCBI Taxonomy" id="222440"/>
    <lineage>
        <taxon>Eukaryota</taxon>
        <taxon>Metamonada</taxon>
        <taxon>Preaxostyla</taxon>
        <taxon>Oxymonadida</taxon>
        <taxon>Streblomastigidae</taxon>
        <taxon>Streblomastix</taxon>
    </lineage>
</organism>
<gene>
    <name evidence="2" type="ORF">EZS28_014895</name>
</gene>
<sequence>QPAVRKFYKFEGPKAQKMKVWRFFIKLNTFEVRAQITIIYYQWHWPNTAKDIMDNVLNIASTSLQEDPNDYMAYIPLVILHCICLYIIACNFLWIKTCWTYQIAS</sequence>
<evidence type="ECO:0000256" key="1">
    <source>
        <dbReference type="SAM" id="Phobius"/>
    </source>
</evidence>
<accession>A0A5J4W4B4</accession>
<keyword evidence="1" id="KW-0812">Transmembrane</keyword>
<keyword evidence="1" id="KW-1133">Transmembrane helix</keyword>